<evidence type="ECO:0000256" key="2">
    <source>
        <dbReference type="SAM" id="SignalP"/>
    </source>
</evidence>
<dbReference type="Pfam" id="PF23472">
    <property type="entry name" value="LysM2_CERK1_LYK3_4_5"/>
    <property type="match status" value="1"/>
</dbReference>
<dbReference type="GO" id="GO:0005524">
    <property type="term" value="F:ATP binding"/>
    <property type="evidence" value="ECO:0007669"/>
    <property type="project" value="InterPro"/>
</dbReference>
<dbReference type="Pfam" id="PF23446">
    <property type="entry name" value="LysM1_NFP_LYK"/>
    <property type="match status" value="1"/>
</dbReference>
<reference evidence="5 6" key="1">
    <citation type="submission" date="2018-10" db="EMBL/GenBank/DDBJ databases">
        <title>A high-quality apple genome assembly.</title>
        <authorList>
            <person name="Hu J."/>
        </authorList>
    </citation>
    <scope>NUCLEOTIDE SEQUENCE [LARGE SCALE GENOMIC DNA]</scope>
    <source>
        <strain evidence="6">cv. HFTH1</strain>
        <tissue evidence="5">Young leaf</tissue>
    </source>
</reference>
<dbReference type="InterPro" id="IPR001245">
    <property type="entry name" value="Ser-Thr/Tyr_kinase_cat_dom"/>
</dbReference>
<evidence type="ECO:0000313" key="6">
    <source>
        <dbReference type="Proteomes" id="UP000290289"/>
    </source>
</evidence>
<dbReference type="Proteomes" id="UP000290289">
    <property type="component" value="Chromosome 11"/>
</dbReference>
<dbReference type="Gene3D" id="1.10.510.10">
    <property type="entry name" value="Transferase(Phosphotransferase) domain 1"/>
    <property type="match status" value="1"/>
</dbReference>
<protein>
    <recommendedName>
        <fullName evidence="7">LysM domain receptor-like kinase 4</fullName>
    </recommendedName>
</protein>
<dbReference type="InterPro" id="IPR056561">
    <property type="entry name" value="NFP_LYK_LysM1"/>
</dbReference>
<proteinExistence type="predicted"/>
<dbReference type="STRING" id="3750.A0A498IN60"/>
<organism evidence="5 6">
    <name type="scientific">Malus domestica</name>
    <name type="common">Apple</name>
    <name type="synonym">Pyrus malus</name>
    <dbReference type="NCBI Taxonomy" id="3750"/>
    <lineage>
        <taxon>Eukaryota</taxon>
        <taxon>Viridiplantae</taxon>
        <taxon>Streptophyta</taxon>
        <taxon>Embryophyta</taxon>
        <taxon>Tracheophyta</taxon>
        <taxon>Spermatophyta</taxon>
        <taxon>Magnoliopsida</taxon>
        <taxon>eudicotyledons</taxon>
        <taxon>Gunneridae</taxon>
        <taxon>Pentapetalae</taxon>
        <taxon>rosids</taxon>
        <taxon>fabids</taxon>
        <taxon>Rosales</taxon>
        <taxon>Rosaceae</taxon>
        <taxon>Amygdaloideae</taxon>
        <taxon>Maleae</taxon>
        <taxon>Malus</taxon>
    </lineage>
</organism>
<sequence length="615" mass="68342">MVYLCLLILVSLSSSYAQQFYDQSDCGVEASNSGSRYICNMFQNSCQTFLVYRANPNFQTVSNVSDLFRMDSDQLLGLNNLTSPSEELKPGREVIIPIKCSCSGQYFQASFSYTVLQNTSYSEVACGVFEGLLKSFTLKEENMSQENKLVVGTELLVPLRCACPDKLASSSGVKYLVTYPLIEGDRPVILSQKFGISPEDFLSVNHLATDETVFPNTTVLVPLRAAPELNFNIQYSPPPAPTLLPTIAVEKSNRNAKLIKKLYVAGSVVGFSLLLAALIAFVILYRRALRKWKREKIMSFTALSSPISCSTVRSPFKSSQTGRSSPISSCLSPDILAGLKYSLFNYSIEELRRATRDFNEENKIGSQAYRGIINNVEVMIKQMRFEDTSHVIDVHSKINHINILNLKAVSYGENHMSWSYLVFEFPSNGCLRGCLSSPSSPIKWHWRTQIAFDIATGLHYLHCCTFPSCAHLGINTRNIFVTANWRAKLSNIGTISAEGFSEGNDKGWVAPEYLLHRSASEKVDIFAFGVVLLELISAREDIDGKSFKESIKFLGGGASEGGFLEQLRSFMDPQLEDYPLAEALCLAVLAKACVEDDPLHRPSIDDIMKVLARMV</sequence>
<dbReference type="PANTHER" id="PTHR45927:SF10">
    <property type="entry name" value="LYSM-DOMAIN RECEPTOR-LIKE KINASE"/>
    <property type="match status" value="1"/>
</dbReference>
<feature type="chain" id="PRO_5019838724" description="LysM domain receptor-like kinase 4" evidence="2">
    <location>
        <begin position="18"/>
        <end position="615"/>
    </location>
</feature>
<dbReference type="PANTHER" id="PTHR45927">
    <property type="entry name" value="LYSM-DOMAIN RECEPTOR-LIKE KINASE-RELATED"/>
    <property type="match status" value="1"/>
</dbReference>
<dbReference type="PROSITE" id="PS50011">
    <property type="entry name" value="PROTEIN_KINASE_DOM"/>
    <property type="match status" value="1"/>
</dbReference>
<gene>
    <name evidence="5" type="ORF">DVH24_005877</name>
</gene>
<name>A0A498IN60_MALDO</name>
<dbReference type="InterPro" id="IPR018392">
    <property type="entry name" value="LysM"/>
</dbReference>
<dbReference type="AlphaFoldDB" id="A0A498IN60"/>
<keyword evidence="1" id="KW-0812">Transmembrane</keyword>
<keyword evidence="1" id="KW-1133">Transmembrane helix</keyword>
<dbReference type="Pfam" id="PF23473">
    <property type="entry name" value="LysM3_LYK4_5"/>
    <property type="match status" value="1"/>
</dbReference>
<dbReference type="EMBL" id="RDQH01000337">
    <property type="protein sequence ID" value="RXH83624.1"/>
    <property type="molecule type" value="Genomic_DNA"/>
</dbReference>
<dbReference type="SUPFAM" id="SSF56112">
    <property type="entry name" value="Protein kinase-like (PK-like)"/>
    <property type="match status" value="1"/>
</dbReference>
<keyword evidence="1" id="KW-0472">Membrane</keyword>
<dbReference type="InterPro" id="IPR056562">
    <property type="entry name" value="LysM2_CERK1_LYK3_4_5"/>
</dbReference>
<dbReference type="InterPro" id="IPR052611">
    <property type="entry name" value="Plant_RLK_LysM"/>
</dbReference>
<accession>A0A498IN60</accession>
<dbReference type="GO" id="GO:0005886">
    <property type="term" value="C:plasma membrane"/>
    <property type="evidence" value="ECO:0007669"/>
    <property type="project" value="UniProtKB-ARBA"/>
</dbReference>
<dbReference type="InterPro" id="IPR011009">
    <property type="entry name" value="Kinase-like_dom_sf"/>
</dbReference>
<dbReference type="PROSITE" id="PS51782">
    <property type="entry name" value="LYSM"/>
    <property type="match status" value="1"/>
</dbReference>
<feature type="domain" description="Protein kinase" evidence="3">
    <location>
        <begin position="313"/>
        <end position="614"/>
    </location>
</feature>
<evidence type="ECO:0000259" key="4">
    <source>
        <dbReference type="PROSITE" id="PS51782"/>
    </source>
</evidence>
<feature type="domain" description="LysM" evidence="4">
    <location>
        <begin position="177"/>
        <end position="221"/>
    </location>
</feature>
<dbReference type="GO" id="GO:0004672">
    <property type="term" value="F:protein kinase activity"/>
    <property type="evidence" value="ECO:0007669"/>
    <property type="project" value="InterPro"/>
</dbReference>
<dbReference type="Pfam" id="PF07714">
    <property type="entry name" value="PK_Tyr_Ser-Thr"/>
    <property type="match status" value="1"/>
</dbReference>
<comment type="caution">
    <text evidence="5">The sequence shown here is derived from an EMBL/GenBank/DDBJ whole genome shotgun (WGS) entry which is preliminary data.</text>
</comment>
<dbReference type="InterPro" id="IPR000719">
    <property type="entry name" value="Prot_kinase_dom"/>
</dbReference>
<evidence type="ECO:0008006" key="7">
    <source>
        <dbReference type="Google" id="ProtNLM"/>
    </source>
</evidence>
<evidence type="ECO:0000259" key="3">
    <source>
        <dbReference type="PROSITE" id="PS50011"/>
    </source>
</evidence>
<keyword evidence="2" id="KW-0732">Signal</keyword>
<feature type="transmembrane region" description="Helical" evidence="1">
    <location>
        <begin position="262"/>
        <end position="285"/>
    </location>
</feature>
<keyword evidence="6" id="KW-1185">Reference proteome</keyword>
<evidence type="ECO:0000313" key="5">
    <source>
        <dbReference type="EMBL" id="RXH83624.1"/>
    </source>
</evidence>
<feature type="signal peptide" evidence="2">
    <location>
        <begin position="1"/>
        <end position="17"/>
    </location>
</feature>
<dbReference type="InterPro" id="IPR056563">
    <property type="entry name" value="LysM3_LYK4_5"/>
</dbReference>
<evidence type="ECO:0000256" key="1">
    <source>
        <dbReference type="SAM" id="Phobius"/>
    </source>
</evidence>
<dbReference type="Gene3D" id="3.30.200.20">
    <property type="entry name" value="Phosphorylase Kinase, domain 1"/>
    <property type="match status" value="1"/>
</dbReference>